<keyword evidence="2" id="KW-0560">Oxidoreductase</keyword>
<dbReference type="RefSeq" id="WP_184030553.1">
    <property type="nucleotide sequence ID" value="NZ_JACHFN010000012.1"/>
</dbReference>
<evidence type="ECO:0000256" key="2">
    <source>
        <dbReference type="ARBA" id="ARBA00023002"/>
    </source>
</evidence>
<dbReference type="PRINTS" id="PR00081">
    <property type="entry name" value="GDHRDH"/>
</dbReference>
<gene>
    <name evidence="5" type="ORF">HNQ09_002860</name>
</gene>
<dbReference type="Pfam" id="PF00106">
    <property type="entry name" value="adh_short"/>
    <property type="match status" value="1"/>
</dbReference>
<dbReference type="SMART" id="SM00822">
    <property type="entry name" value="PKS_KR"/>
    <property type="match status" value="1"/>
</dbReference>
<proteinExistence type="inferred from homology"/>
<reference evidence="5 6" key="1">
    <citation type="submission" date="2020-08" db="EMBL/GenBank/DDBJ databases">
        <title>Genomic Encyclopedia of Type Strains, Phase IV (KMG-IV): sequencing the most valuable type-strain genomes for metagenomic binning, comparative biology and taxonomic classification.</title>
        <authorList>
            <person name="Goeker M."/>
        </authorList>
    </citation>
    <scope>NUCLEOTIDE SEQUENCE [LARGE SCALE GENOMIC DNA]</scope>
    <source>
        <strain evidence="5 6">DSM 101791</strain>
    </source>
</reference>
<dbReference type="InterPro" id="IPR002347">
    <property type="entry name" value="SDR_fam"/>
</dbReference>
<dbReference type="InterPro" id="IPR057326">
    <property type="entry name" value="KR_dom"/>
</dbReference>
<dbReference type="Gene3D" id="3.40.50.720">
    <property type="entry name" value="NAD(P)-binding Rossmann-like Domain"/>
    <property type="match status" value="1"/>
</dbReference>
<feature type="domain" description="Ketoreductase" evidence="4">
    <location>
        <begin position="9"/>
        <end position="192"/>
    </location>
</feature>
<evidence type="ECO:0000259" key="4">
    <source>
        <dbReference type="SMART" id="SM00822"/>
    </source>
</evidence>
<comment type="caution">
    <text evidence="5">The sequence shown here is derived from an EMBL/GenBank/DDBJ whole genome shotgun (WGS) entry which is preliminary data.</text>
</comment>
<evidence type="ECO:0000256" key="3">
    <source>
        <dbReference type="RuleBase" id="RU000363"/>
    </source>
</evidence>
<protein>
    <recommendedName>
        <fullName evidence="4">Ketoreductase domain-containing protein</fullName>
    </recommendedName>
</protein>
<dbReference type="SUPFAM" id="SSF51735">
    <property type="entry name" value="NAD(P)-binding Rossmann-fold domains"/>
    <property type="match status" value="1"/>
</dbReference>
<dbReference type="Proteomes" id="UP000525389">
    <property type="component" value="Unassembled WGS sequence"/>
</dbReference>
<keyword evidence="6" id="KW-1185">Reference proteome</keyword>
<sequence>MTPSPPTPATALITGASGGIGTALARQLAAHGAHLILTARREAALEDLAAELRGRFGVQAHTLALDLSRPGAGERLERDLAARGLTVDLLVNNAGFGGFGEFHTQDPGEIARMMQVNMVTLTDLTRRLLPGMVARGRGRVLNVASTAAFQPGPLMAVYYASKAYVLSLSEALNEELRGTGVHVTALCPGPVETGFQAASNLGESRLLSGPARAVLLSAEEVARQGVAAMLAGQAVVVPGRLNRVQTWLPRLLPRATMTRLIRAAQARRE</sequence>
<evidence type="ECO:0000256" key="1">
    <source>
        <dbReference type="ARBA" id="ARBA00006484"/>
    </source>
</evidence>
<dbReference type="GO" id="GO:0016491">
    <property type="term" value="F:oxidoreductase activity"/>
    <property type="evidence" value="ECO:0007669"/>
    <property type="project" value="UniProtKB-KW"/>
</dbReference>
<dbReference type="PANTHER" id="PTHR44196">
    <property type="entry name" value="DEHYDROGENASE/REDUCTASE SDR FAMILY MEMBER 7B"/>
    <property type="match status" value="1"/>
</dbReference>
<accession>A0A7W8GHL6</accession>
<dbReference type="CDD" id="cd05233">
    <property type="entry name" value="SDR_c"/>
    <property type="match status" value="1"/>
</dbReference>
<dbReference type="PRINTS" id="PR00080">
    <property type="entry name" value="SDRFAMILY"/>
</dbReference>
<evidence type="ECO:0000313" key="5">
    <source>
        <dbReference type="EMBL" id="MBB5235403.1"/>
    </source>
</evidence>
<dbReference type="PIRSF" id="PIRSF000126">
    <property type="entry name" value="11-beta-HSD1"/>
    <property type="match status" value="1"/>
</dbReference>
<organism evidence="5 6">
    <name type="scientific">Deinococcus budaensis</name>
    <dbReference type="NCBI Taxonomy" id="1665626"/>
    <lineage>
        <taxon>Bacteria</taxon>
        <taxon>Thermotogati</taxon>
        <taxon>Deinococcota</taxon>
        <taxon>Deinococci</taxon>
        <taxon>Deinococcales</taxon>
        <taxon>Deinococcaceae</taxon>
        <taxon>Deinococcus</taxon>
    </lineage>
</organism>
<evidence type="ECO:0000313" key="6">
    <source>
        <dbReference type="Proteomes" id="UP000525389"/>
    </source>
</evidence>
<dbReference type="GO" id="GO:0016020">
    <property type="term" value="C:membrane"/>
    <property type="evidence" value="ECO:0007669"/>
    <property type="project" value="TreeGrafter"/>
</dbReference>
<comment type="similarity">
    <text evidence="1 3">Belongs to the short-chain dehydrogenases/reductases (SDR) family.</text>
</comment>
<dbReference type="AlphaFoldDB" id="A0A7W8GHL6"/>
<dbReference type="EMBL" id="JACHFN010000012">
    <property type="protein sequence ID" value="MBB5235403.1"/>
    <property type="molecule type" value="Genomic_DNA"/>
</dbReference>
<dbReference type="PANTHER" id="PTHR44196:SF2">
    <property type="entry name" value="SHORT-CHAIN DEHYDROGENASE-RELATED"/>
    <property type="match status" value="1"/>
</dbReference>
<dbReference type="InterPro" id="IPR036291">
    <property type="entry name" value="NAD(P)-bd_dom_sf"/>
</dbReference>
<name>A0A7W8GHL6_9DEIO</name>